<feature type="chain" id="PRO_5016384234" evidence="6">
    <location>
        <begin position="20"/>
        <end position="265"/>
    </location>
</feature>
<dbReference type="SUPFAM" id="SSF53474">
    <property type="entry name" value="alpha/beta-Hydrolases"/>
    <property type="match status" value="1"/>
</dbReference>
<comment type="similarity">
    <text evidence="1">Belongs to the peptidase S10 family.</text>
</comment>
<keyword evidence="8" id="KW-1185">Reference proteome</keyword>
<evidence type="ECO:0000256" key="3">
    <source>
        <dbReference type="ARBA" id="ARBA00022670"/>
    </source>
</evidence>
<keyword evidence="6" id="KW-0732">Signal</keyword>
<dbReference type="PANTHER" id="PTHR11802:SF254">
    <property type="entry name" value="SERINE CARBOXYPEPTIDASE-LIKE 20"/>
    <property type="match status" value="1"/>
</dbReference>
<dbReference type="GO" id="GO:0006508">
    <property type="term" value="P:proteolysis"/>
    <property type="evidence" value="ECO:0007669"/>
    <property type="project" value="UniProtKB-KW"/>
</dbReference>
<evidence type="ECO:0000313" key="7">
    <source>
        <dbReference type="EMBL" id="GAU29618.1"/>
    </source>
</evidence>
<proteinExistence type="inferred from homology"/>
<evidence type="ECO:0000256" key="6">
    <source>
        <dbReference type="SAM" id="SignalP"/>
    </source>
</evidence>
<dbReference type="Pfam" id="PF00450">
    <property type="entry name" value="Peptidase_S10"/>
    <property type="match status" value="2"/>
</dbReference>
<dbReference type="Gene3D" id="3.40.50.1820">
    <property type="entry name" value="alpha/beta hydrolase"/>
    <property type="match status" value="3"/>
</dbReference>
<dbReference type="GO" id="GO:0004185">
    <property type="term" value="F:serine-type carboxypeptidase activity"/>
    <property type="evidence" value="ECO:0007669"/>
    <property type="project" value="InterPro"/>
</dbReference>
<keyword evidence="3" id="KW-0645">Protease</keyword>
<evidence type="ECO:0000256" key="1">
    <source>
        <dbReference type="ARBA" id="ARBA00009431"/>
    </source>
</evidence>
<dbReference type="PROSITE" id="PS00560">
    <property type="entry name" value="CARBOXYPEPT_SER_HIS"/>
    <property type="match status" value="1"/>
</dbReference>
<gene>
    <name evidence="7" type="ORF">TSUD_164680</name>
</gene>
<feature type="signal peptide" evidence="6">
    <location>
        <begin position="1"/>
        <end position="19"/>
    </location>
</feature>
<evidence type="ECO:0000256" key="2">
    <source>
        <dbReference type="ARBA" id="ARBA00022645"/>
    </source>
</evidence>
<keyword evidence="4" id="KW-0378">Hydrolase</keyword>
<evidence type="ECO:0000256" key="5">
    <source>
        <dbReference type="ARBA" id="ARBA00023180"/>
    </source>
</evidence>
<dbReference type="PANTHER" id="PTHR11802">
    <property type="entry name" value="SERINE PROTEASE FAMILY S10 SERINE CARBOXYPEPTIDASE"/>
    <property type="match status" value="1"/>
</dbReference>
<dbReference type="GO" id="GO:0016747">
    <property type="term" value="F:acyltransferase activity, transferring groups other than amino-acyl groups"/>
    <property type="evidence" value="ECO:0007669"/>
    <property type="project" value="TreeGrafter"/>
</dbReference>
<reference evidence="8" key="1">
    <citation type="journal article" date="2017" name="Front. Plant Sci.">
        <title>Climate Clever Clovers: New Paradigm to Reduce the Environmental Footprint of Ruminants by Breeding Low Methanogenic Forages Utilizing Haplotype Variation.</title>
        <authorList>
            <person name="Kaur P."/>
            <person name="Appels R."/>
            <person name="Bayer P.E."/>
            <person name="Keeble-Gagnere G."/>
            <person name="Wang J."/>
            <person name="Hirakawa H."/>
            <person name="Shirasawa K."/>
            <person name="Vercoe P."/>
            <person name="Stefanova K."/>
            <person name="Durmic Z."/>
            <person name="Nichols P."/>
            <person name="Revell C."/>
            <person name="Isobe S.N."/>
            <person name="Edwards D."/>
            <person name="Erskine W."/>
        </authorList>
    </citation>
    <scope>NUCLEOTIDE SEQUENCE [LARGE SCALE GENOMIC DNA]</scope>
    <source>
        <strain evidence="8">cv. Daliak</strain>
    </source>
</reference>
<keyword evidence="5" id="KW-0325">Glycoprotein</keyword>
<dbReference type="AlphaFoldDB" id="A0A2Z6MCS2"/>
<organism evidence="7 8">
    <name type="scientific">Trifolium subterraneum</name>
    <name type="common">Subterranean clover</name>
    <dbReference type="NCBI Taxonomy" id="3900"/>
    <lineage>
        <taxon>Eukaryota</taxon>
        <taxon>Viridiplantae</taxon>
        <taxon>Streptophyta</taxon>
        <taxon>Embryophyta</taxon>
        <taxon>Tracheophyta</taxon>
        <taxon>Spermatophyta</taxon>
        <taxon>Magnoliopsida</taxon>
        <taxon>eudicotyledons</taxon>
        <taxon>Gunneridae</taxon>
        <taxon>Pentapetalae</taxon>
        <taxon>rosids</taxon>
        <taxon>fabids</taxon>
        <taxon>Fabales</taxon>
        <taxon>Fabaceae</taxon>
        <taxon>Papilionoideae</taxon>
        <taxon>50 kb inversion clade</taxon>
        <taxon>NPAAA clade</taxon>
        <taxon>Hologalegina</taxon>
        <taxon>IRL clade</taxon>
        <taxon>Trifolieae</taxon>
        <taxon>Trifolium</taxon>
    </lineage>
</organism>
<dbReference type="Proteomes" id="UP000242715">
    <property type="component" value="Unassembled WGS sequence"/>
</dbReference>
<evidence type="ECO:0000313" key="8">
    <source>
        <dbReference type="Proteomes" id="UP000242715"/>
    </source>
</evidence>
<protein>
    <submittedName>
        <fullName evidence="7">Uncharacterized protein</fullName>
    </submittedName>
</protein>
<keyword evidence="2" id="KW-0121">Carboxypeptidase</keyword>
<sequence length="265" mass="30361">MLEFMCLLLLIKLYKELKLEPNPIADAKFDGNALVPFAHGIGLISDEIFEDTTKECNGTFYEAYTAECVHLLDKVDKVIHKLDIYNILEPCYHNGGEEDNKKSDSNLPLSFRQLGKTEKSLPVRKRMFGRAWPYQAIVEDGYVPSWPQLTSDSNSGPPCVDDEVANVWLNNHKVRKAIHTVKNNVVPRWNLCTGQLRYKHDLGSMIPYHKKLTSKGYKALIYRFIQGYANNFTFLTVKGSGHTVPEYKPQEALYFYQHFINGLPI</sequence>
<dbReference type="OrthoDB" id="443318at2759"/>
<dbReference type="InterPro" id="IPR033124">
    <property type="entry name" value="Ser_caboxypep_his_AS"/>
</dbReference>
<name>A0A2Z6MCS2_TRISU</name>
<dbReference type="InterPro" id="IPR029058">
    <property type="entry name" value="AB_hydrolase_fold"/>
</dbReference>
<dbReference type="InterPro" id="IPR001563">
    <property type="entry name" value="Peptidase_S10"/>
</dbReference>
<accession>A0A2Z6MCS2</accession>
<dbReference type="EMBL" id="DF973401">
    <property type="protein sequence ID" value="GAU29618.1"/>
    <property type="molecule type" value="Genomic_DNA"/>
</dbReference>
<evidence type="ECO:0000256" key="4">
    <source>
        <dbReference type="ARBA" id="ARBA00022801"/>
    </source>
</evidence>
<dbReference type="GO" id="GO:0019748">
    <property type="term" value="P:secondary metabolic process"/>
    <property type="evidence" value="ECO:0007669"/>
    <property type="project" value="TreeGrafter"/>
</dbReference>